<sequence>MQICVWAMYKKSRAILAVMLVAFLFQNGVILYANIETSITTRDVMSISVDHLYFCSPDSEGNLNLVLISYVPVVLFDGLLLSLAAFNFLVHLRNTRRVIRYRNPNSWMRLLISQHLIYFVLSVFTDILLLMASITSNGTLLELANVFGYLTFYLMGPRLVISFRTHGFAVQTSTLVDAEEVEADSAIEMTGRFVSIQYLKFDGPNQSSATTLYRN</sequence>
<evidence type="ECO:0000313" key="2">
    <source>
        <dbReference type="EMBL" id="EIW83114.1"/>
    </source>
</evidence>
<dbReference type="Proteomes" id="UP000053558">
    <property type="component" value="Unassembled WGS sequence"/>
</dbReference>
<proteinExistence type="predicted"/>
<name>A0A5M3MWJ0_CONPW</name>
<feature type="transmembrane region" description="Helical" evidence="1">
    <location>
        <begin position="138"/>
        <end position="156"/>
    </location>
</feature>
<comment type="caution">
    <text evidence="2">The sequence shown here is derived from an EMBL/GenBank/DDBJ whole genome shotgun (WGS) entry which is preliminary data.</text>
</comment>
<protein>
    <submittedName>
        <fullName evidence="2">Uncharacterized protein</fullName>
    </submittedName>
</protein>
<reference evidence="3" key="1">
    <citation type="journal article" date="2012" name="Science">
        <title>The Paleozoic origin of enzymatic lignin decomposition reconstructed from 31 fungal genomes.</title>
        <authorList>
            <person name="Floudas D."/>
            <person name="Binder M."/>
            <person name="Riley R."/>
            <person name="Barry K."/>
            <person name="Blanchette R.A."/>
            <person name="Henrissat B."/>
            <person name="Martinez A.T."/>
            <person name="Otillar R."/>
            <person name="Spatafora J.W."/>
            <person name="Yadav J.S."/>
            <person name="Aerts A."/>
            <person name="Benoit I."/>
            <person name="Boyd A."/>
            <person name="Carlson A."/>
            <person name="Copeland A."/>
            <person name="Coutinho P.M."/>
            <person name="de Vries R.P."/>
            <person name="Ferreira P."/>
            <person name="Findley K."/>
            <person name="Foster B."/>
            <person name="Gaskell J."/>
            <person name="Glotzer D."/>
            <person name="Gorecki P."/>
            <person name="Heitman J."/>
            <person name="Hesse C."/>
            <person name="Hori C."/>
            <person name="Igarashi K."/>
            <person name="Jurgens J.A."/>
            <person name="Kallen N."/>
            <person name="Kersten P."/>
            <person name="Kohler A."/>
            <person name="Kuees U."/>
            <person name="Kumar T.K.A."/>
            <person name="Kuo A."/>
            <person name="LaButti K."/>
            <person name="Larrondo L.F."/>
            <person name="Lindquist E."/>
            <person name="Ling A."/>
            <person name="Lombard V."/>
            <person name="Lucas S."/>
            <person name="Lundell T."/>
            <person name="Martin R."/>
            <person name="McLaughlin D.J."/>
            <person name="Morgenstern I."/>
            <person name="Morin E."/>
            <person name="Murat C."/>
            <person name="Nagy L.G."/>
            <person name="Nolan M."/>
            <person name="Ohm R.A."/>
            <person name="Patyshakuliyeva A."/>
            <person name="Rokas A."/>
            <person name="Ruiz-Duenas F.J."/>
            <person name="Sabat G."/>
            <person name="Salamov A."/>
            <person name="Samejima M."/>
            <person name="Schmutz J."/>
            <person name="Slot J.C."/>
            <person name="St John F."/>
            <person name="Stenlid J."/>
            <person name="Sun H."/>
            <person name="Sun S."/>
            <person name="Syed K."/>
            <person name="Tsang A."/>
            <person name="Wiebenga A."/>
            <person name="Young D."/>
            <person name="Pisabarro A."/>
            <person name="Eastwood D.C."/>
            <person name="Martin F."/>
            <person name="Cullen D."/>
            <person name="Grigoriev I.V."/>
            <person name="Hibbett D.S."/>
        </authorList>
    </citation>
    <scope>NUCLEOTIDE SEQUENCE [LARGE SCALE GENOMIC DNA]</scope>
    <source>
        <strain evidence="3">RWD-64-598 SS2</strain>
    </source>
</reference>
<keyword evidence="3" id="KW-1185">Reference proteome</keyword>
<organism evidence="2 3">
    <name type="scientific">Coniophora puteana (strain RWD-64-598)</name>
    <name type="common">Brown rot fungus</name>
    <dbReference type="NCBI Taxonomy" id="741705"/>
    <lineage>
        <taxon>Eukaryota</taxon>
        <taxon>Fungi</taxon>
        <taxon>Dikarya</taxon>
        <taxon>Basidiomycota</taxon>
        <taxon>Agaricomycotina</taxon>
        <taxon>Agaricomycetes</taxon>
        <taxon>Agaricomycetidae</taxon>
        <taxon>Boletales</taxon>
        <taxon>Coniophorineae</taxon>
        <taxon>Coniophoraceae</taxon>
        <taxon>Coniophora</taxon>
    </lineage>
</organism>
<dbReference type="OrthoDB" id="2661932at2759"/>
<accession>A0A5M3MWJ0</accession>
<dbReference type="GeneID" id="19200871"/>
<dbReference type="RefSeq" id="XP_007766961.1">
    <property type="nucleotide sequence ID" value="XM_007768771.1"/>
</dbReference>
<keyword evidence="1" id="KW-0812">Transmembrane</keyword>
<keyword evidence="1" id="KW-1133">Transmembrane helix</keyword>
<dbReference type="EMBL" id="JH711576">
    <property type="protein sequence ID" value="EIW83114.1"/>
    <property type="molecule type" value="Genomic_DNA"/>
</dbReference>
<evidence type="ECO:0000313" key="3">
    <source>
        <dbReference type="Proteomes" id="UP000053558"/>
    </source>
</evidence>
<evidence type="ECO:0000256" key="1">
    <source>
        <dbReference type="SAM" id="Phobius"/>
    </source>
</evidence>
<feature type="transmembrane region" description="Helical" evidence="1">
    <location>
        <begin position="67"/>
        <end position="90"/>
    </location>
</feature>
<dbReference type="KEGG" id="cput:CONPUDRAFT_136260"/>
<gene>
    <name evidence="2" type="ORF">CONPUDRAFT_136260</name>
</gene>
<keyword evidence="1" id="KW-0472">Membrane</keyword>
<feature type="transmembrane region" description="Helical" evidence="1">
    <location>
        <begin position="110"/>
        <end position="132"/>
    </location>
</feature>
<dbReference type="AlphaFoldDB" id="A0A5M3MWJ0"/>